<dbReference type="AlphaFoldDB" id="A0A7X9UBG8"/>
<dbReference type="Gene3D" id="1.10.8.260">
    <property type="entry name" value="HI0933 insert domain-like"/>
    <property type="match status" value="1"/>
</dbReference>
<feature type="domain" description="RsdA/BaiN/AoA(So)-like Rossmann fold-like" evidence="4">
    <location>
        <begin position="191"/>
        <end position="433"/>
    </location>
</feature>
<reference evidence="6 7" key="1">
    <citation type="submission" date="2020-04" db="EMBL/GenBank/DDBJ databases">
        <title>Collinsella sp. KGMB02528 nov., an anaerobic actinobacterium isolated from human feces.</title>
        <authorList>
            <person name="Han K.-I."/>
            <person name="Eom M.K."/>
            <person name="Kim J.-S."/>
            <person name="Lee K.C."/>
            <person name="Suh M.K."/>
            <person name="Park S.-H."/>
            <person name="Lee J.H."/>
            <person name="Kang S.W."/>
            <person name="Park J.-E."/>
            <person name="Oh B.S."/>
            <person name="Yu S.Y."/>
            <person name="Choi S.-H."/>
            <person name="Lee D.H."/>
            <person name="Yoon H."/>
            <person name="Kim B.-Y."/>
            <person name="Lee J.H."/>
            <person name="Lee J.-S."/>
        </authorList>
    </citation>
    <scope>NUCLEOTIDE SEQUENCE [LARGE SCALE GENOMIC DNA]</scope>
    <source>
        <strain evidence="6 7">KGMB02528</strain>
    </source>
</reference>
<dbReference type="Pfam" id="PF03486">
    <property type="entry name" value="HI0933_like"/>
    <property type="match status" value="2"/>
</dbReference>
<feature type="domain" description="RsdA/BaiN/AoA(So)-like Rossmann fold-like" evidence="4">
    <location>
        <begin position="19"/>
        <end position="142"/>
    </location>
</feature>
<dbReference type="SUPFAM" id="SSF51905">
    <property type="entry name" value="FAD/NAD(P)-binding domain"/>
    <property type="match status" value="1"/>
</dbReference>
<dbReference type="PANTHER" id="PTHR42887">
    <property type="entry name" value="OS12G0638800 PROTEIN"/>
    <property type="match status" value="1"/>
</dbReference>
<protein>
    <submittedName>
        <fullName evidence="6">FAD-binding protein</fullName>
    </submittedName>
</protein>
<evidence type="ECO:0000256" key="2">
    <source>
        <dbReference type="ARBA" id="ARBA00022630"/>
    </source>
</evidence>
<evidence type="ECO:0000259" key="5">
    <source>
        <dbReference type="Pfam" id="PF22780"/>
    </source>
</evidence>
<gene>
    <name evidence="6" type="ORF">HF320_03080</name>
</gene>
<dbReference type="Proteomes" id="UP000546970">
    <property type="component" value="Unassembled WGS sequence"/>
</dbReference>
<evidence type="ECO:0000256" key="1">
    <source>
        <dbReference type="ARBA" id="ARBA00001974"/>
    </source>
</evidence>
<dbReference type="InterPro" id="IPR023166">
    <property type="entry name" value="BaiN-like_dom_sf"/>
</dbReference>
<evidence type="ECO:0000259" key="4">
    <source>
        <dbReference type="Pfam" id="PF03486"/>
    </source>
</evidence>
<dbReference type="EMBL" id="JABBCP010000002">
    <property type="protein sequence ID" value="NMF55320.1"/>
    <property type="molecule type" value="Genomic_DNA"/>
</dbReference>
<dbReference type="InterPro" id="IPR057661">
    <property type="entry name" value="RsdA/BaiN/AoA(So)_Rossmann"/>
</dbReference>
<dbReference type="Gene3D" id="2.40.30.10">
    <property type="entry name" value="Translation factors"/>
    <property type="match status" value="1"/>
</dbReference>
<sequence>MRITSVSLKGPFVPSSIYDIAIIGGGASGLAAAIVAAREGARVLIIEHDVEAGLPLLATGNGRCNLSNESLDPAHYLHPGIASRVMGPTPERSIADFFDSLGLIRTSIDGRLYPITRRAESVRDVLLGTCTRENVAIECACAPVVARYDKTARTWSLECQRPAQPLKAKAGVDAKAKLRALRRALHDARMTHVAFQARAVIIAAGGKSSSTADIFSLPHLAASPVLCPLAATPCDTAGLPLESSALKALDGQRIHATLSLSGCGWAETGEVLFRAYGISGIVAFNASRRAHAGDTLELDLLPELPDAALHTELERRASMCAASPAHNPSWFDGLLARPVASLVFAVAQEQADLESLGHAIKHAPLAVTGTADEQSAQVHRGGISLDVVNLATLGIDLPQSPQLFACGEVLDMDADCGGFNLAWAWLSGIRAGRAAVRAAQETR</sequence>
<proteinExistence type="predicted"/>
<comment type="cofactor">
    <cofactor evidence="1">
        <name>FAD</name>
        <dbReference type="ChEBI" id="CHEBI:57692"/>
    </cofactor>
</comment>
<dbReference type="Pfam" id="PF22780">
    <property type="entry name" value="HI0933_like_1st"/>
    <property type="match status" value="1"/>
</dbReference>
<comment type="caution">
    <text evidence="6">The sequence shown here is derived from an EMBL/GenBank/DDBJ whole genome shotgun (WGS) entry which is preliminary data.</text>
</comment>
<dbReference type="SUPFAM" id="SSF160996">
    <property type="entry name" value="HI0933 insert domain-like"/>
    <property type="match status" value="1"/>
</dbReference>
<dbReference type="InterPro" id="IPR055178">
    <property type="entry name" value="RsdA/BaiN/AoA(So)-like_dom"/>
</dbReference>
<accession>A0A7X9UBG8</accession>
<dbReference type="InterPro" id="IPR036188">
    <property type="entry name" value="FAD/NAD-bd_sf"/>
</dbReference>
<organism evidence="6 7">
    <name type="scientific">Collinsella acetigenes</name>
    <dbReference type="NCBI Taxonomy" id="2713419"/>
    <lineage>
        <taxon>Bacteria</taxon>
        <taxon>Bacillati</taxon>
        <taxon>Actinomycetota</taxon>
        <taxon>Coriobacteriia</taxon>
        <taxon>Coriobacteriales</taxon>
        <taxon>Coriobacteriaceae</taxon>
        <taxon>Collinsella</taxon>
    </lineage>
</organism>
<evidence type="ECO:0000313" key="7">
    <source>
        <dbReference type="Proteomes" id="UP000546970"/>
    </source>
</evidence>
<keyword evidence="7" id="KW-1185">Reference proteome</keyword>
<evidence type="ECO:0000256" key="3">
    <source>
        <dbReference type="ARBA" id="ARBA00022827"/>
    </source>
</evidence>
<keyword evidence="2" id="KW-0285">Flavoprotein</keyword>
<dbReference type="Gene3D" id="3.50.50.60">
    <property type="entry name" value="FAD/NAD(P)-binding domain"/>
    <property type="match status" value="1"/>
</dbReference>
<dbReference type="PANTHER" id="PTHR42887:SF2">
    <property type="entry name" value="OS12G0638800 PROTEIN"/>
    <property type="match status" value="1"/>
</dbReference>
<evidence type="ECO:0000313" key="6">
    <source>
        <dbReference type="EMBL" id="NMF55320.1"/>
    </source>
</evidence>
<name>A0A7X9UBG8_9ACTN</name>
<dbReference type="InterPro" id="IPR004792">
    <property type="entry name" value="BaiN-like"/>
</dbReference>
<keyword evidence="3" id="KW-0274">FAD</keyword>
<feature type="domain" description="RsdA/BaiN/AoA(So)-like insert" evidence="5">
    <location>
        <begin position="243"/>
        <end position="378"/>
    </location>
</feature>